<proteinExistence type="predicted"/>
<dbReference type="GO" id="GO:0000054">
    <property type="term" value="P:ribosomal subunit export from nucleus"/>
    <property type="evidence" value="ECO:0007669"/>
    <property type="project" value="TreeGrafter"/>
</dbReference>
<evidence type="ECO:0000256" key="3">
    <source>
        <dbReference type="SAM" id="MobiDB-lite"/>
    </source>
</evidence>
<dbReference type="STRING" id="2094558.A0A314Y3G3"/>
<feature type="region of interest" description="Disordered" evidence="3">
    <location>
        <begin position="189"/>
        <end position="212"/>
    </location>
</feature>
<dbReference type="SMART" id="SM00176">
    <property type="entry name" value="RAN"/>
    <property type="match status" value="1"/>
</dbReference>
<dbReference type="PANTHER" id="PTHR24071:SF39">
    <property type="entry name" value="GTP-BINDING NUCLEAR PROTEIN RAN-3"/>
    <property type="match status" value="1"/>
</dbReference>
<sequence>MASCQLSCASYRPPPPRSASGVFRPPRSDARESIQCVEYVPTNLKTIIFSDGATAAGGWIKKLVGRRIIIELDSENDEPDGSCVDRVVPHGGVILFDETANLKPDFLQTCYNLLSREYGNIPIVLCSNKVNVNHVMMMGDKNITLPYFEISVNNDHNLEAPFLYLAEKLTENNELLSVKPQPPVLLTPPHIQGDMTAAQQGSESGPAAEQPVPVEDNNGCCSACLKPLVECLKACYYIISIADTLMDWIGAA</sequence>
<dbReference type="GO" id="GO:0005525">
    <property type="term" value="F:GTP binding"/>
    <property type="evidence" value="ECO:0007669"/>
    <property type="project" value="UniProtKB-KW"/>
</dbReference>
<dbReference type="GO" id="GO:0005634">
    <property type="term" value="C:nucleus"/>
    <property type="evidence" value="ECO:0007669"/>
    <property type="project" value="TreeGrafter"/>
</dbReference>
<gene>
    <name evidence="4" type="ORF">Pyn_24686</name>
</gene>
<dbReference type="SUPFAM" id="SSF52540">
    <property type="entry name" value="P-loop containing nucleoside triphosphate hydrolases"/>
    <property type="match status" value="1"/>
</dbReference>
<feature type="region of interest" description="Disordered" evidence="3">
    <location>
        <begin position="1"/>
        <end position="27"/>
    </location>
</feature>
<organism evidence="4 5">
    <name type="scientific">Prunus yedoensis var. nudiflora</name>
    <dbReference type="NCBI Taxonomy" id="2094558"/>
    <lineage>
        <taxon>Eukaryota</taxon>
        <taxon>Viridiplantae</taxon>
        <taxon>Streptophyta</taxon>
        <taxon>Embryophyta</taxon>
        <taxon>Tracheophyta</taxon>
        <taxon>Spermatophyta</taxon>
        <taxon>Magnoliopsida</taxon>
        <taxon>eudicotyledons</taxon>
        <taxon>Gunneridae</taxon>
        <taxon>Pentapetalae</taxon>
        <taxon>rosids</taxon>
        <taxon>fabids</taxon>
        <taxon>Rosales</taxon>
        <taxon>Rosaceae</taxon>
        <taxon>Amygdaloideae</taxon>
        <taxon>Amygdaleae</taxon>
        <taxon>Prunus</taxon>
    </lineage>
</organism>
<dbReference type="Gene3D" id="3.40.50.300">
    <property type="entry name" value="P-loop containing nucleotide triphosphate hydrolases"/>
    <property type="match status" value="1"/>
</dbReference>
<evidence type="ECO:0000256" key="2">
    <source>
        <dbReference type="ARBA" id="ARBA00023134"/>
    </source>
</evidence>
<protein>
    <submittedName>
        <fullName evidence="4">GTP-binding nuclear protein Ran1B-like</fullName>
    </submittedName>
</protein>
<evidence type="ECO:0000313" key="5">
    <source>
        <dbReference type="Proteomes" id="UP000250321"/>
    </source>
</evidence>
<dbReference type="PANTHER" id="PTHR24071">
    <property type="entry name" value="RAN GTPASE"/>
    <property type="match status" value="1"/>
</dbReference>
<evidence type="ECO:0000313" key="4">
    <source>
        <dbReference type="EMBL" id="PQQ02515.1"/>
    </source>
</evidence>
<dbReference type="GO" id="GO:0003924">
    <property type="term" value="F:GTPase activity"/>
    <property type="evidence" value="ECO:0007669"/>
    <property type="project" value="InterPro"/>
</dbReference>
<dbReference type="EMBL" id="PJQY01001456">
    <property type="protein sequence ID" value="PQQ02515.1"/>
    <property type="molecule type" value="Genomic_DNA"/>
</dbReference>
<accession>A0A314Y3G3</accession>
<dbReference type="InterPro" id="IPR002041">
    <property type="entry name" value="Ran_GTPase"/>
</dbReference>
<comment type="caution">
    <text evidence="4">The sequence shown here is derived from an EMBL/GenBank/DDBJ whole genome shotgun (WGS) entry which is preliminary data.</text>
</comment>
<name>A0A314Y3G3_PRUYE</name>
<dbReference type="AlphaFoldDB" id="A0A314Y3G3"/>
<evidence type="ECO:0000256" key="1">
    <source>
        <dbReference type="ARBA" id="ARBA00022741"/>
    </source>
</evidence>
<keyword evidence="5" id="KW-1185">Reference proteome</keyword>
<dbReference type="OrthoDB" id="10327966at2759"/>
<dbReference type="GO" id="GO:0006606">
    <property type="term" value="P:protein import into nucleus"/>
    <property type="evidence" value="ECO:0007669"/>
    <property type="project" value="TreeGrafter"/>
</dbReference>
<keyword evidence="2" id="KW-0342">GTP-binding</keyword>
<dbReference type="Proteomes" id="UP000250321">
    <property type="component" value="Unassembled WGS sequence"/>
</dbReference>
<dbReference type="InterPro" id="IPR027417">
    <property type="entry name" value="P-loop_NTPase"/>
</dbReference>
<dbReference type="GO" id="GO:0005737">
    <property type="term" value="C:cytoplasm"/>
    <property type="evidence" value="ECO:0007669"/>
    <property type="project" value="TreeGrafter"/>
</dbReference>
<keyword evidence="1" id="KW-0547">Nucleotide-binding</keyword>
<reference evidence="4 5" key="1">
    <citation type="submission" date="2018-02" db="EMBL/GenBank/DDBJ databases">
        <title>Draft genome of wild Prunus yedoensis var. nudiflora.</title>
        <authorList>
            <person name="Baek S."/>
            <person name="Kim J.-H."/>
            <person name="Choi K."/>
            <person name="Kim G.-B."/>
            <person name="Cho A."/>
            <person name="Jang H."/>
            <person name="Shin C.-H."/>
            <person name="Yu H.-J."/>
            <person name="Mun J.-H."/>
        </authorList>
    </citation>
    <scope>NUCLEOTIDE SEQUENCE [LARGE SCALE GENOMIC DNA]</scope>
    <source>
        <strain evidence="5">cv. Jeju island</strain>
        <tissue evidence="4">Leaf</tissue>
    </source>
</reference>